<evidence type="ECO:0000313" key="4">
    <source>
        <dbReference type="EMBL" id="QEX24603.1"/>
    </source>
</evidence>
<name>A0A5J6N744_9PROT</name>
<dbReference type="GO" id="GO:0042602">
    <property type="term" value="F:riboflavin reductase (NADPH) activity"/>
    <property type="evidence" value="ECO:0007669"/>
    <property type="project" value="TreeGrafter"/>
</dbReference>
<feature type="domain" description="Flavin reductase like" evidence="3">
    <location>
        <begin position="6"/>
        <end position="149"/>
    </location>
</feature>
<accession>A0A5J6N744</accession>
<evidence type="ECO:0000259" key="3">
    <source>
        <dbReference type="SMART" id="SM00903"/>
    </source>
</evidence>
<dbReference type="Gene3D" id="2.30.110.10">
    <property type="entry name" value="Electron Transport, Fmn-binding Protein, Chain A"/>
    <property type="match status" value="1"/>
</dbReference>
<dbReference type="Proteomes" id="UP000325797">
    <property type="component" value="Chromosome"/>
</dbReference>
<dbReference type="KEGG" id="hadh:FRZ61_45440"/>
<organism evidence="4 5">
    <name type="scientific">Hypericibacter adhaerens</name>
    <dbReference type="NCBI Taxonomy" id="2602016"/>
    <lineage>
        <taxon>Bacteria</taxon>
        <taxon>Pseudomonadati</taxon>
        <taxon>Pseudomonadota</taxon>
        <taxon>Alphaproteobacteria</taxon>
        <taxon>Rhodospirillales</taxon>
        <taxon>Dongiaceae</taxon>
        <taxon>Hypericibacter</taxon>
    </lineage>
</organism>
<dbReference type="PANTHER" id="PTHR30466:SF1">
    <property type="entry name" value="FMN REDUCTASE (NADH) RUTF"/>
    <property type="match status" value="1"/>
</dbReference>
<sequence length="180" mass="19421">MLRRTLRSLITGVTVVTTFDAEGKPRGFTANSFTSVSLEPPLVLVCIAHRAGSFPAFRAARHFAINILSESQAEISQRFASPLPDKFAGIEYRDETDKAPLIAGSLAWLDCHRHDAVEAGDHLILIGEVTRLGHQDARPLGYCGGDYLRFDSLRPASPAGARAPAASSFTPDARHGGRNP</sequence>
<dbReference type="EMBL" id="CP042582">
    <property type="protein sequence ID" value="QEX24603.1"/>
    <property type="molecule type" value="Genomic_DNA"/>
</dbReference>
<reference evidence="4 5" key="1">
    <citation type="submission" date="2019-08" db="EMBL/GenBank/DDBJ databases">
        <title>Hyperibacter terrae gen. nov., sp. nov. and Hyperibacter viscosus sp. nov., two new members in the family Rhodospirillaceae isolated from the rhizosphere of Hypericum perforatum.</title>
        <authorList>
            <person name="Noviana Z."/>
        </authorList>
    </citation>
    <scope>NUCLEOTIDE SEQUENCE [LARGE SCALE GENOMIC DNA]</scope>
    <source>
        <strain evidence="4 5">R5959</strain>
    </source>
</reference>
<feature type="region of interest" description="Disordered" evidence="2">
    <location>
        <begin position="158"/>
        <end position="180"/>
    </location>
</feature>
<dbReference type="InterPro" id="IPR012349">
    <property type="entry name" value="Split_barrel_FMN-bd"/>
</dbReference>
<dbReference type="PANTHER" id="PTHR30466">
    <property type="entry name" value="FLAVIN REDUCTASE"/>
    <property type="match status" value="1"/>
</dbReference>
<evidence type="ECO:0000256" key="2">
    <source>
        <dbReference type="SAM" id="MobiDB-lite"/>
    </source>
</evidence>
<proteinExistence type="predicted"/>
<dbReference type="Pfam" id="PF01613">
    <property type="entry name" value="Flavin_Reduct"/>
    <property type="match status" value="1"/>
</dbReference>
<evidence type="ECO:0000313" key="5">
    <source>
        <dbReference type="Proteomes" id="UP000325797"/>
    </source>
</evidence>
<dbReference type="GO" id="GO:0010181">
    <property type="term" value="F:FMN binding"/>
    <property type="evidence" value="ECO:0007669"/>
    <property type="project" value="InterPro"/>
</dbReference>
<dbReference type="SMART" id="SM00903">
    <property type="entry name" value="Flavin_Reduct"/>
    <property type="match status" value="1"/>
</dbReference>
<dbReference type="AlphaFoldDB" id="A0A5J6N744"/>
<evidence type="ECO:0000256" key="1">
    <source>
        <dbReference type="ARBA" id="ARBA00023002"/>
    </source>
</evidence>
<dbReference type="InterPro" id="IPR002563">
    <property type="entry name" value="Flavin_Rdtase-like_dom"/>
</dbReference>
<dbReference type="GO" id="GO:0006208">
    <property type="term" value="P:pyrimidine nucleobase catabolic process"/>
    <property type="evidence" value="ECO:0007669"/>
    <property type="project" value="TreeGrafter"/>
</dbReference>
<dbReference type="SUPFAM" id="SSF50475">
    <property type="entry name" value="FMN-binding split barrel"/>
    <property type="match status" value="1"/>
</dbReference>
<gene>
    <name evidence="4" type="ORF">FRZ61_45440</name>
</gene>
<dbReference type="InterPro" id="IPR050268">
    <property type="entry name" value="NADH-dep_flavin_reductase"/>
</dbReference>
<protein>
    <recommendedName>
        <fullName evidence="3">Flavin reductase like domain-containing protein</fullName>
    </recommendedName>
</protein>
<feature type="compositionally biased region" description="Low complexity" evidence="2">
    <location>
        <begin position="158"/>
        <end position="168"/>
    </location>
</feature>
<keyword evidence="1" id="KW-0560">Oxidoreductase</keyword>
<keyword evidence="5" id="KW-1185">Reference proteome</keyword>